<keyword evidence="3" id="KW-1185">Reference proteome</keyword>
<keyword evidence="1" id="KW-0472">Membrane</keyword>
<evidence type="ECO:0000313" key="3">
    <source>
        <dbReference type="Proteomes" id="UP000190637"/>
    </source>
</evidence>
<feature type="transmembrane region" description="Helical" evidence="1">
    <location>
        <begin position="20"/>
        <end position="44"/>
    </location>
</feature>
<dbReference type="RefSeq" id="WP_200813763.1">
    <property type="nucleotide sequence ID" value="NZ_FUWS01000016.1"/>
</dbReference>
<gene>
    <name evidence="2" type="ORF">SAMN02745673_04661</name>
</gene>
<dbReference type="AlphaFoldDB" id="A0A1T4T999"/>
<reference evidence="2 3" key="1">
    <citation type="submission" date="2017-02" db="EMBL/GenBank/DDBJ databases">
        <authorList>
            <person name="Peterson S.W."/>
        </authorList>
    </citation>
    <scope>NUCLEOTIDE SEQUENCE [LARGE SCALE GENOMIC DNA]</scope>
    <source>
        <strain evidence="2 3">DSM 45154</strain>
    </source>
</reference>
<name>A0A1T4T999_9ACTN</name>
<keyword evidence="1" id="KW-1133">Transmembrane helix</keyword>
<keyword evidence="1" id="KW-0812">Transmembrane</keyword>
<dbReference type="Proteomes" id="UP000190637">
    <property type="component" value="Unassembled WGS sequence"/>
</dbReference>
<dbReference type="EMBL" id="FUWS01000016">
    <property type="protein sequence ID" value="SKA36953.1"/>
    <property type="molecule type" value="Genomic_DNA"/>
</dbReference>
<proteinExistence type="predicted"/>
<dbReference type="STRING" id="1122192.SAMN02745673_04661"/>
<sequence>MSKSTPSKATPLSKDIKAIVLTNLVALFSTILFAALGLGVFYAAI</sequence>
<accession>A0A1T4T999</accession>
<evidence type="ECO:0000313" key="2">
    <source>
        <dbReference type="EMBL" id="SKA36953.1"/>
    </source>
</evidence>
<protein>
    <submittedName>
        <fullName evidence="2">Uncharacterized protein</fullName>
    </submittedName>
</protein>
<evidence type="ECO:0000256" key="1">
    <source>
        <dbReference type="SAM" id="Phobius"/>
    </source>
</evidence>
<organism evidence="2 3">
    <name type="scientific">Marinactinospora thermotolerans DSM 45154</name>
    <dbReference type="NCBI Taxonomy" id="1122192"/>
    <lineage>
        <taxon>Bacteria</taxon>
        <taxon>Bacillati</taxon>
        <taxon>Actinomycetota</taxon>
        <taxon>Actinomycetes</taxon>
        <taxon>Streptosporangiales</taxon>
        <taxon>Nocardiopsidaceae</taxon>
        <taxon>Marinactinospora</taxon>
    </lineage>
</organism>